<dbReference type="Pfam" id="PF07992">
    <property type="entry name" value="Pyr_redox_2"/>
    <property type="match status" value="1"/>
</dbReference>
<name>A0ABW6SF85_9NOCA</name>
<dbReference type="EMBL" id="JBIAQY010000034">
    <property type="protein sequence ID" value="MFF3574975.1"/>
    <property type="molecule type" value="Genomic_DNA"/>
</dbReference>
<protein>
    <submittedName>
        <fullName evidence="6">NAD(P)/FAD-dependent oxidoreductase</fullName>
    </submittedName>
</protein>
<evidence type="ECO:0000256" key="4">
    <source>
        <dbReference type="ARBA" id="ARBA00023002"/>
    </source>
</evidence>
<proteinExistence type="predicted"/>
<feature type="domain" description="FAD/NAD(P)-binding" evidence="5">
    <location>
        <begin position="33"/>
        <end position="254"/>
    </location>
</feature>
<comment type="cofactor">
    <cofactor evidence="1">
        <name>FAD</name>
        <dbReference type="ChEBI" id="CHEBI:57692"/>
    </cofactor>
</comment>
<sequence length="265" mass="28452">MSKGILDGRLDEVTIRTAWPDDLDLDLITASLREVDFRTRTVIVDSDAGQVPLSYDGLVLATGSLARPSPFEPLDNVFSLRSLDDGLRMRQALKDAQRLVLVGGGFIGLEVAAVARKLGLDVTVVEAGEVPLSRSLGTTFGEHMSGLHQDHGVKILCRQTVSGLLGRETVEAVSLADGTNLPADIVVVSIGSVPAADWLVSSGLDVTRGVECDRTCAVTGVPDVVAAGDLANWYNPLYERHMRVEHWTNAIEQGTFAARDTPRHT</sequence>
<gene>
    <name evidence="6" type="ORF">ACFYXQ_45280</name>
</gene>
<dbReference type="Proteomes" id="UP001601992">
    <property type="component" value="Unassembled WGS sequence"/>
</dbReference>
<dbReference type="InterPro" id="IPR023753">
    <property type="entry name" value="FAD/NAD-binding_dom"/>
</dbReference>
<keyword evidence="4" id="KW-0560">Oxidoreductase</keyword>
<reference evidence="6 7" key="1">
    <citation type="submission" date="2024-10" db="EMBL/GenBank/DDBJ databases">
        <title>The Natural Products Discovery Center: Release of the First 8490 Sequenced Strains for Exploring Actinobacteria Biosynthetic Diversity.</title>
        <authorList>
            <person name="Kalkreuter E."/>
            <person name="Kautsar S.A."/>
            <person name="Yang D."/>
            <person name="Bader C.D."/>
            <person name="Teijaro C.N."/>
            <person name="Fluegel L."/>
            <person name="Davis C.M."/>
            <person name="Simpson J.R."/>
            <person name="Lauterbach L."/>
            <person name="Steele A.D."/>
            <person name="Gui C."/>
            <person name="Meng S."/>
            <person name="Li G."/>
            <person name="Viehrig K."/>
            <person name="Ye F."/>
            <person name="Su P."/>
            <person name="Kiefer A.F."/>
            <person name="Nichols A."/>
            <person name="Cepeda A.J."/>
            <person name="Yan W."/>
            <person name="Fan B."/>
            <person name="Jiang Y."/>
            <person name="Adhikari A."/>
            <person name="Zheng C.-J."/>
            <person name="Schuster L."/>
            <person name="Cowan T.M."/>
            <person name="Smanski M.J."/>
            <person name="Chevrette M.G."/>
            <person name="De Carvalho L.P.S."/>
            <person name="Shen B."/>
        </authorList>
    </citation>
    <scope>NUCLEOTIDE SEQUENCE [LARGE SCALE GENOMIC DNA]</scope>
    <source>
        <strain evidence="6 7">NPDC002593</strain>
    </source>
</reference>
<evidence type="ECO:0000259" key="5">
    <source>
        <dbReference type="Pfam" id="PF07992"/>
    </source>
</evidence>
<dbReference type="SUPFAM" id="SSF51905">
    <property type="entry name" value="FAD/NAD(P)-binding domain"/>
    <property type="match status" value="1"/>
</dbReference>
<accession>A0ABW6SF85</accession>
<evidence type="ECO:0000256" key="1">
    <source>
        <dbReference type="ARBA" id="ARBA00001974"/>
    </source>
</evidence>
<keyword evidence="2" id="KW-0285">Flavoprotein</keyword>
<organism evidence="6 7">
    <name type="scientific">Nocardia jiangxiensis</name>
    <dbReference type="NCBI Taxonomy" id="282685"/>
    <lineage>
        <taxon>Bacteria</taxon>
        <taxon>Bacillati</taxon>
        <taxon>Actinomycetota</taxon>
        <taxon>Actinomycetes</taxon>
        <taxon>Mycobacteriales</taxon>
        <taxon>Nocardiaceae</taxon>
        <taxon>Nocardia</taxon>
    </lineage>
</organism>
<dbReference type="InterPro" id="IPR050446">
    <property type="entry name" value="FAD-oxidoreductase/Apoptosis"/>
</dbReference>
<dbReference type="InterPro" id="IPR036188">
    <property type="entry name" value="FAD/NAD-bd_sf"/>
</dbReference>
<evidence type="ECO:0000256" key="3">
    <source>
        <dbReference type="ARBA" id="ARBA00022827"/>
    </source>
</evidence>
<keyword evidence="3" id="KW-0274">FAD</keyword>
<evidence type="ECO:0000256" key="2">
    <source>
        <dbReference type="ARBA" id="ARBA00022630"/>
    </source>
</evidence>
<dbReference type="PANTHER" id="PTHR43557:SF2">
    <property type="entry name" value="RIESKE DOMAIN-CONTAINING PROTEIN-RELATED"/>
    <property type="match status" value="1"/>
</dbReference>
<evidence type="ECO:0000313" key="6">
    <source>
        <dbReference type="EMBL" id="MFF3574975.1"/>
    </source>
</evidence>
<evidence type="ECO:0000313" key="7">
    <source>
        <dbReference type="Proteomes" id="UP001601992"/>
    </source>
</evidence>
<comment type="caution">
    <text evidence="6">The sequence shown here is derived from an EMBL/GenBank/DDBJ whole genome shotgun (WGS) entry which is preliminary data.</text>
</comment>
<dbReference type="PANTHER" id="PTHR43557">
    <property type="entry name" value="APOPTOSIS-INDUCING FACTOR 1"/>
    <property type="match status" value="1"/>
</dbReference>
<dbReference type="PRINTS" id="PR00411">
    <property type="entry name" value="PNDRDTASEI"/>
</dbReference>
<dbReference type="RefSeq" id="WP_387407025.1">
    <property type="nucleotide sequence ID" value="NZ_JBIAQY010000034.1"/>
</dbReference>
<keyword evidence="7" id="KW-1185">Reference proteome</keyword>
<dbReference type="Gene3D" id="3.50.50.60">
    <property type="entry name" value="FAD/NAD(P)-binding domain"/>
    <property type="match status" value="2"/>
</dbReference>
<dbReference type="PRINTS" id="PR00368">
    <property type="entry name" value="FADPNR"/>
</dbReference>